<dbReference type="RefSeq" id="WP_110468483.1">
    <property type="nucleotide sequence ID" value="NZ_QJSP01000003.1"/>
</dbReference>
<protein>
    <submittedName>
        <fullName evidence="1">Uncharacterized protein</fullName>
    </submittedName>
</protein>
<sequence length="137" mass="14779">MTIARQERTSWSKRARDYVKAVEADYVLSHGEEIVIVSLARAITREDALTLAMHGEPLAVANRFGELVNHPHVVELRQVGGLIAKLVGSLRLPEIVEAADGTRTAGRQAQKRTGSRGTYAPAGDATGDVMLRIVGHG</sequence>
<dbReference type="OrthoDB" id="3405462at2"/>
<evidence type="ECO:0000313" key="1">
    <source>
        <dbReference type="EMBL" id="PYE19251.1"/>
    </source>
</evidence>
<keyword evidence="2" id="KW-1185">Reference proteome</keyword>
<evidence type="ECO:0000313" key="2">
    <source>
        <dbReference type="Proteomes" id="UP000247591"/>
    </source>
</evidence>
<dbReference type="EMBL" id="QJSP01000003">
    <property type="protein sequence ID" value="PYE19251.1"/>
    <property type="molecule type" value="Genomic_DNA"/>
</dbReference>
<name>A0A318RNT8_WILLI</name>
<proteinExistence type="predicted"/>
<organism evidence="1 2">
    <name type="scientific">Williamsia limnetica</name>
    <dbReference type="NCBI Taxonomy" id="882452"/>
    <lineage>
        <taxon>Bacteria</taxon>
        <taxon>Bacillati</taxon>
        <taxon>Actinomycetota</taxon>
        <taxon>Actinomycetes</taxon>
        <taxon>Mycobacteriales</taxon>
        <taxon>Nocardiaceae</taxon>
        <taxon>Williamsia</taxon>
    </lineage>
</organism>
<accession>A0A318RNT8</accession>
<comment type="caution">
    <text evidence="1">The sequence shown here is derived from an EMBL/GenBank/DDBJ whole genome shotgun (WGS) entry which is preliminary data.</text>
</comment>
<dbReference type="AlphaFoldDB" id="A0A318RNT8"/>
<dbReference type="Proteomes" id="UP000247591">
    <property type="component" value="Unassembled WGS sequence"/>
</dbReference>
<reference evidence="1 2" key="1">
    <citation type="submission" date="2018-06" db="EMBL/GenBank/DDBJ databases">
        <title>Genomic Encyclopedia of Type Strains, Phase IV (KMG-IV): sequencing the most valuable type-strain genomes for metagenomic binning, comparative biology and taxonomic classification.</title>
        <authorList>
            <person name="Goeker M."/>
        </authorList>
    </citation>
    <scope>NUCLEOTIDE SEQUENCE [LARGE SCALE GENOMIC DNA]</scope>
    <source>
        <strain evidence="1 2">DSM 45521</strain>
    </source>
</reference>
<gene>
    <name evidence="1" type="ORF">DFR67_103162</name>
</gene>